<dbReference type="AlphaFoldDB" id="A0A7H0EXA5"/>
<evidence type="ECO:0000256" key="1">
    <source>
        <dbReference type="SAM" id="Phobius"/>
    </source>
</evidence>
<name>A0A7H0EXA5_9CYAN</name>
<proteinExistence type="predicted"/>
<accession>A0A7H0EXA5</accession>
<dbReference type="Pfam" id="PF11833">
    <property type="entry name" value="CPP1-like"/>
    <property type="match status" value="1"/>
</dbReference>
<evidence type="ECO:0000313" key="2">
    <source>
        <dbReference type="EMBL" id="QNP28421.1"/>
    </source>
</evidence>
<keyword evidence="3" id="KW-1185">Reference proteome</keyword>
<sequence>MSDQSPYENLGVSKDASFDEIQNARNRLLEQYGSDNRVREIVEAAYDAILMERLRMRQEGKIKVPEGIRFPEMRMPSPQKQVVNSSGYSPSWLQRFWDQPSVSDILWPAGCYLGLISISMFVDYNTAQVLQLTLLAGLVLSIYFINRKENKFLRAVLLTLVTLVVGLMMGGLIAGGIPLDGLSILGKSISPNQFSAVLTFILMWFVSSFLR</sequence>
<dbReference type="Proteomes" id="UP000516013">
    <property type="component" value="Chromosome"/>
</dbReference>
<keyword evidence="1" id="KW-1133">Transmembrane helix</keyword>
<evidence type="ECO:0000313" key="3">
    <source>
        <dbReference type="Proteomes" id="UP000516013"/>
    </source>
</evidence>
<dbReference type="PANTHER" id="PTHR33372">
    <property type="match status" value="1"/>
</dbReference>
<feature type="transmembrane region" description="Helical" evidence="1">
    <location>
        <begin position="128"/>
        <end position="145"/>
    </location>
</feature>
<dbReference type="EMBL" id="CP060822">
    <property type="protein sequence ID" value="QNP28421.1"/>
    <property type="molecule type" value="Genomic_DNA"/>
</dbReference>
<feature type="transmembrane region" description="Helical" evidence="1">
    <location>
        <begin position="152"/>
        <end position="174"/>
    </location>
</feature>
<feature type="transmembrane region" description="Helical" evidence="1">
    <location>
        <begin position="105"/>
        <end position="122"/>
    </location>
</feature>
<keyword evidence="1" id="KW-0472">Membrane</keyword>
<dbReference type="PANTHER" id="PTHR33372:SF2">
    <property type="entry name" value="PROTEIN CHAPERONE-LIKE PROTEIN OF POR1, CHLOROPLASTIC"/>
    <property type="match status" value="1"/>
</dbReference>
<dbReference type="KEGG" id="ccur:IAR63_10845"/>
<reference evidence="2 3" key="1">
    <citation type="submission" date="2020-08" db="EMBL/GenBank/DDBJ databases">
        <title>Complete genome sequence of Raphidiopsis curvispora isolated from drinking water reservoir in South Korea.</title>
        <authorList>
            <person name="Jeong J."/>
        </authorList>
    </citation>
    <scope>NUCLEOTIDE SEQUENCE [LARGE SCALE GENOMIC DNA]</scope>
    <source>
        <strain evidence="2 3">GIHE-G1</strain>
    </source>
</reference>
<protein>
    <submittedName>
        <fullName evidence="2">CPP1-like family protein</fullName>
    </submittedName>
</protein>
<gene>
    <name evidence="2" type="ORF">IAR63_10845</name>
</gene>
<feature type="transmembrane region" description="Helical" evidence="1">
    <location>
        <begin position="194"/>
        <end position="210"/>
    </location>
</feature>
<organism evidence="2 3">
    <name type="scientific">Cylindrospermopsis curvispora GIHE-G1</name>
    <dbReference type="NCBI Taxonomy" id="2666332"/>
    <lineage>
        <taxon>Bacteria</taxon>
        <taxon>Bacillati</taxon>
        <taxon>Cyanobacteriota</taxon>
        <taxon>Cyanophyceae</taxon>
        <taxon>Nostocales</taxon>
        <taxon>Aphanizomenonaceae</taxon>
        <taxon>Cylindrospermopsis</taxon>
    </lineage>
</organism>
<keyword evidence="1" id="KW-0812">Transmembrane</keyword>
<dbReference type="InterPro" id="IPR021788">
    <property type="entry name" value="CPP1-like"/>
</dbReference>
<dbReference type="RefSeq" id="WP_187705277.1">
    <property type="nucleotide sequence ID" value="NZ_CP060822.1"/>
</dbReference>